<dbReference type="SUPFAM" id="SSF47384">
    <property type="entry name" value="Homodimeric domain of signal transducing histidine kinase"/>
    <property type="match status" value="1"/>
</dbReference>
<evidence type="ECO:0000256" key="11">
    <source>
        <dbReference type="ARBA" id="ARBA00023136"/>
    </source>
</evidence>
<comment type="subcellular location">
    <subcellularLocation>
        <location evidence="2">Cell membrane</location>
        <topology evidence="2">Multi-pass membrane protein</topology>
    </subcellularLocation>
</comment>
<evidence type="ECO:0000256" key="10">
    <source>
        <dbReference type="ARBA" id="ARBA00023012"/>
    </source>
</evidence>
<dbReference type="InterPro" id="IPR036890">
    <property type="entry name" value="HATPase_C_sf"/>
</dbReference>
<evidence type="ECO:0000313" key="18">
    <source>
        <dbReference type="Proteomes" id="UP001056756"/>
    </source>
</evidence>
<dbReference type="SMART" id="SM00388">
    <property type="entry name" value="HisKA"/>
    <property type="match status" value="1"/>
</dbReference>
<dbReference type="Gene3D" id="3.30.565.10">
    <property type="entry name" value="Histidine kinase-like ATPase, C-terminal domain"/>
    <property type="match status" value="1"/>
</dbReference>
<evidence type="ECO:0000256" key="4">
    <source>
        <dbReference type="ARBA" id="ARBA00022475"/>
    </source>
</evidence>
<feature type="transmembrane region" description="Helical" evidence="12">
    <location>
        <begin position="330"/>
        <end position="351"/>
    </location>
</feature>
<dbReference type="AlphaFoldDB" id="A0A9J6ZIM4"/>
<keyword evidence="5" id="KW-0597">Phosphoprotein</keyword>
<dbReference type="SUPFAM" id="SSF55874">
    <property type="entry name" value="ATPase domain of HSP90 chaperone/DNA topoisomerase II/histidine kinase"/>
    <property type="match status" value="1"/>
</dbReference>
<dbReference type="CDD" id="cd00082">
    <property type="entry name" value="HisKA"/>
    <property type="match status" value="1"/>
</dbReference>
<dbReference type="GO" id="GO:0000155">
    <property type="term" value="F:phosphorelay sensor kinase activity"/>
    <property type="evidence" value="ECO:0007669"/>
    <property type="project" value="InterPro"/>
</dbReference>
<evidence type="ECO:0000256" key="6">
    <source>
        <dbReference type="ARBA" id="ARBA00022679"/>
    </source>
</evidence>
<organism evidence="17 18">
    <name type="scientific">Candidatus Pristimantibacillus lignocellulolyticus</name>
    <dbReference type="NCBI Taxonomy" id="2994561"/>
    <lineage>
        <taxon>Bacteria</taxon>
        <taxon>Bacillati</taxon>
        <taxon>Bacillota</taxon>
        <taxon>Bacilli</taxon>
        <taxon>Bacillales</taxon>
        <taxon>Paenibacillaceae</taxon>
        <taxon>Candidatus Pristimantibacillus</taxon>
    </lineage>
</organism>
<dbReference type="InterPro" id="IPR000014">
    <property type="entry name" value="PAS"/>
</dbReference>
<dbReference type="PANTHER" id="PTHR43065">
    <property type="entry name" value="SENSOR HISTIDINE KINASE"/>
    <property type="match status" value="1"/>
</dbReference>
<dbReference type="GO" id="GO:0005524">
    <property type="term" value="F:ATP binding"/>
    <property type="evidence" value="ECO:0007669"/>
    <property type="project" value="UniProtKB-KW"/>
</dbReference>
<dbReference type="KEGG" id="plig:NAG76_04860"/>
<evidence type="ECO:0000256" key="9">
    <source>
        <dbReference type="ARBA" id="ARBA00022840"/>
    </source>
</evidence>
<keyword evidence="8" id="KW-0418">Kinase</keyword>
<evidence type="ECO:0000259" key="14">
    <source>
        <dbReference type="PROSITE" id="PS50112"/>
    </source>
</evidence>
<keyword evidence="7" id="KW-0547">Nucleotide-binding</keyword>
<dbReference type="InterPro" id="IPR003660">
    <property type="entry name" value="HAMP_dom"/>
</dbReference>
<evidence type="ECO:0000313" key="17">
    <source>
        <dbReference type="EMBL" id="URN95577.1"/>
    </source>
</evidence>
<dbReference type="Gene3D" id="1.10.287.130">
    <property type="match status" value="1"/>
</dbReference>
<dbReference type="PROSITE" id="PS50112">
    <property type="entry name" value="PAS"/>
    <property type="match status" value="1"/>
</dbReference>
<dbReference type="PANTHER" id="PTHR43065:SF10">
    <property type="entry name" value="PEROXIDE STRESS-ACTIVATED HISTIDINE KINASE MAK3"/>
    <property type="match status" value="1"/>
</dbReference>
<dbReference type="CDD" id="cd06225">
    <property type="entry name" value="HAMP"/>
    <property type="match status" value="1"/>
</dbReference>
<keyword evidence="6" id="KW-0808">Transferase</keyword>
<feature type="domain" description="Histidine kinase" evidence="13">
    <location>
        <begin position="550"/>
        <end position="754"/>
    </location>
</feature>
<keyword evidence="12" id="KW-0812">Transmembrane</keyword>
<reference evidence="17" key="1">
    <citation type="submission" date="2022-05" db="EMBL/GenBank/DDBJ databases">
        <title>Novel bacterial taxa in a minimal lignocellulolytic consortium and its capacity to transform plastics disclosed by genome-resolved metagenomics.</title>
        <authorList>
            <person name="Rodriguez C.A.D."/>
            <person name="Diaz-Garcia L."/>
            <person name="Herrera K."/>
            <person name="Tarazona N.A."/>
            <person name="Sproer C."/>
            <person name="Overmann J."/>
            <person name="Jimenez D.J."/>
        </authorList>
    </citation>
    <scope>NUCLEOTIDE SEQUENCE</scope>
    <source>
        <strain evidence="17">MAG5</strain>
    </source>
</reference>
<comment type="catalytic activity">
    <reaction evidence="1">
        <text>ATP + protein L-histidine = ADP + protein N-phospho-L-histidine.</text>
        <dbReference type="EC" id="2.7.13.3"/>
    </reaction>
</comment>
<dbReference type="InterPro" id="IPR005467">
    <property type="entry name" value="His_kinase_dom"/>
</dbReference>
<sequence length="755" mass="84537">MSIRSKLSFSISLIVLFILVLNVVFSQINAIRVQENNVEQQVVTIANQLAITINLIDSTNRSIEQELAKRLKSSAQTVEEILDPDIANVTTEQLEELKKRLDLDDITLWIKEEEELVSVRSSNPNEVNLRSKSWDYWDVALKDVINLRPVTVAQGERSTNFYAGPINFAVTDPSKVNKWGYYYTGKTNYMINTMLNTDKSFTHGYIGGTDRVIAQLLAENDAILEITAFNPTFFGKEKIIKLKQGKPVYNLDVRDVSFGSYNFANIKSDIESVHLALNEDKFVTSDFKFGGSSLTRTFIPIEDFEPYVIGIVIDKNTLMADTHKQLIDHIIIAIILLLIAIVGSYIIAELLTSPLTKIMFKVNAISMNQFHTSLVHNSSDEFGLLASQVNTMGNNLSRYTNELKQTNIELTNTKQYLESFFKHTTDAVHIADLNNIIMQVNDAFENMFEWNSDELVGHPLSNLSLQDRVSYEQLIEQVIEGNAVTSYETIMYTKSNFPIDVSMSLSGIRDENGLIIAIASITRNITARKQTEELLLKNEKLSAIGQLAASIAHEIRNPLTTVQGFLKINYKKGLLPENHMDLVMKEIDHMNHIVGQFLVMSKPQISNLQPTNIVQLINDILLLMTSSGTMEHVTVKSRIDEDVPLINGVEGNLKQMFVNLIKNSVEAMSEDGILEIGICKQDQHVQITITDNGVGVSEESLNHLFEPFYTNKKDGNGLGLLVSQQIIANHQGTITFTSKVGVGTTATIVLPALKL</sequence>
<evidence type="ECO:0000256" key="7">
    <source>
        <dbReference type="ARBA" id="ARBA00022741"/>
    </source>
</evidence>
<dbReference type="PROSITE" id="PS50113">
    <property type="entry name" value="PAC"/>
    <property type="match status" value="1"/>
</dbReference>
<dbReference type="Gene3D" id="6.10.340.10">
    <property type="match status" value="1"/>
</dbReference>
<dbReference type="InterPro" id="IPR036097">
    <property type="entry name" value="HisK_dim/P_sf"/>
</dbReference>
<dbReference type="EMBL" id="CP097899">
    <property type="protein sequence ID" value="URN95577.1"/>
    <property type="molecule type" value="Genomic_DNA"/>
</dbReference>
<dbReference type="EC" id="2.7.13.3" evidence="3"/>
<gene>
    <name evidence="17" type="ORF">NAG76_04860</name>
</gene>
<dbReference type="Proteomes" id="UP001056756">
    <property type="component" value="Chromosome"/>
</dbReference>
<evidence type="ECO:0000259" key="16">
    <source>
        <dbReference type="PROSITE" id="PS50885"/>
    </source>
</evidence>
<feature type="domain" description="HAMP" evidence="16">
    <location>
        <begin position="349"/>
        <end position="401"/>
    </location>
</feature>
<dbReference type="GO" id="GO:0005886">
    <property type="term" value="C:plasma membrane"/>
    <property type="evidence" value="ECO:0007669"/>
    <property type="project" value="UniProtKB-SubCell"/>
</dbReference>
<dbReference type="CDD" id="cd00075">
    <property type="entry name" value="HATPase"/>
    <property type="match status" value="1"/>
</dbReference>
<dbReference type="SMART" id="SM00387">
    <property type="entry name" value="HATPase_c"/>
    <property type="match status" value="1"/>
</dbReference>
<name>A0A9J6ZIM4_9BACL</name>
<dbReference type="PROSITE" id="PS50885">
    <property type="entry name" value="HAMP"/>
    <property type="match status" value="1"/>
</dbReference>
<dbReference type="Pfam" id="PF02518">
    <property type="entry name" value="HATPase_c"/>
    <property type="match status" value="1"/>
</dbReference>
<dbReference type="InterPro" id="IPR004358">
    <property type="entry name" value="Sig_transdc_His_kin-like_C"/>
</dbReference>
<evidence type="ECO:0000256" key="3">
    <source>
        <dbReference type="ARBA" id="ARBA00012438"/>
    </source>
</evidence>
<feature type="domain" description="PAC" evidence="15">
    <location>
        <begin position="485"/>
        <end position="537"/>
    </location>
</feature>
<keyword evidence="10" id="KW-0902">Two-component regulatory system</keyword>
<evidence type="ECO:0000256" key="1">
    <source>
        <dbReference type="ARBA" id="ARBA00000085"/>
    </source>
</evidence>
<evidence type="ECO:0000256" key="5">
    <source>
        <dbReference type="ARBA" id="ARBA00022553"/>
    </source>
</evidence>
<proteinExistence type="predicted"/>
<dbReference type="Gene3D" id="3.30.450.20">
    <property type="entry name" value="PAS domain"/>
    <property type="match status" value="1"/>
</dbReference>
<dbReference type="InterPro" id="IPR003594">
    <property type="entry name" value="HATPase_dom"/>
</dbReference>
<protein>
    <recommendedName>
        <fullName evidence="3">histidine kinase</fullName>
        <ecNumber evidence="3">2.7.13.3</ecNumber>
    </recommendedName>
</protein>
<dbReference type="SMART" id="SM00091">
    <property type="entry name" value="PAS"/>
    <property type="match status" value="1"/>
</dbReference>
<evidence type="ECO:0000256" key="12">
    <source>
        <dbReference type="SAM" id="Phobius"/>
    </source>
</evidence>
<dbReference type="SUPFAM" id="SSF158472">
    <property type="entry name" value="HAMP domain-like"/>
    <property type="match status" value="1"/>
</dbReference>
<keyword evidence="12" id="KW-1133">Transmembrane helix</keyword>
<evidence type="ECO:0000256" key="2">
    <source>
        <dbReference type="ARBA" id="ARBA00004651"/>
    </source>
</evidence>
<evidence type="ECO:0000259" key="13">
    <source>
        <dbReference type="PROSITE" id="PS50109"/>
    </source>
</evidence>
<dbReference type="InterPro" id="IPR000700">
    <property type="entry name" value="PAS-assoc_C"/>
</dbReference>
<dbReference type="NCBIfam" id="TIGR00229">
    <property type="entry name" value="sensory_box"/>
    <property type="match status" value="1"/>
</dbReference>
<dbReference type="Pfam" id="PF00512">
    <property type="entry name" value="HisKA"/>
    <property type="match status" value="1"/>
</dbReference>
<keyword evidence="11 12" id="KW-0472">Membrane</keyword>
<accession>A0A9J6ZIM4</accession>
<keyword evidence="9 17" id="KW-0067">ATP-binding</keyword>
<dbReference type="InterPro" id="IPR035965">
    <property type="entry name" value="PAS-like_dom_sf"/>
</dbReference>
<feature type="domain" description="PAS" evidence="14">
    <location>
        <begin position="413"/>
        <end position="482"/>
    </location>
</feature>
<dbReference type="PROSITE" id="PS50109">
    <property type="entry name" value="HIS_KIN"/>
    <property type="match status" value="1"/>
</dbReference>
<dbReference type="SUPFAM" id="SSF55785">
    <property type="entry name" value="PYP-like sensor domain (PAS domain)"/>
    <property type="match status" value="1"/>
</dbReference>
<evidence type="ECO:0000259" key="15">
    <source>
        <dbReference type="PROSITE" id="PS50113"/>
    </source>
</evidence>
<dbReference type="Pfam" id="PF13426">
    <property type="entry name" value="PAS_9"/>
    <property type="match status" value="1"/>
</dbReference>
<dbReference type="PRINTS" id="PR00344">
    <property type="entry name" value="BCTRLSENSOR"/>
</dbReference>
<dbReference type="CDD" id="cd00130">
    <property type="entry name" value="PAS"/>
    <property type="match status" value="1"/>
</dbReference>
<keyword evidence="4" id="KW-1003">Cell membrane</keyword>
<evidence type="ECO:0000256" key="8">
    <source>
        <dbReference type="ARBA" id="ARBA00022777"/>
    </source>
</evidence>
<dbReference type="InterPro" id="IPR003661">
    <property type="entry name" value="HisK_dim/P_dom"/>
</dbReference>